<dbReference type="FunFam" id="3.30.70.270:FF:000001">
    <property type="entry name" value="Diguanylate cyclase domain protein"/>
    <property type="match status" value="1"/>
</dbReference>
<evidence type="ECO:0000259" key="6">
    <source>
        <dbReference type="PROSITE" id="PS50887"/>
    </source>
</evidence>
<dbReference type="Pfam" id="PF00990">
    <property type="entry name" value="GGDEF"/>
    <property type="match status" value="1"/>
</dbReference>
<reference evidence="7 8" key="1">
    <citation type="submission" date="2018-03" db="EMBL/GenBank/DDBJ databases">
        <title>Genomic Encyclopedia of Type Strains, Phase III (KMG-III): the genomes of soil and plant-associated and newly described type strains.</title>
        <authorList>
            <person name="Whitman W."/>
        </authorList>
    </citation>
    <scope>NUCLEOTIDE SEQUENCE [LARGE SCALE GENOMIC DNA]</scope>
    <source>
        <strain evidence="7 8">CGMCC 1.12152</strain>
    </source>
</reference>
<feature type="domain" description="GGDEF" evidence="6">
    <location>
        <begin position="181"/>
        <end position="308"/>
    </location>
</feature>
<sequence>MIDKGLEQIYQLFTRSKRNTENIIKTAPLGICVTDPDGHFEMVNAAYCNFYGYTEEELLGKHFTLMVSPANRDQLTTLHDEFIKGDSNQELRQEWEVHGRQGDVYTIIAEAARIEGDDGRPRKVTFIVDITERKQLEERLKKANERLDHLAHHDELTGLFNRRAGLQRLEEEQQRSKRYGNALSIAIFDLDSFKAINDTYGHGIGDDALREVTELVGQTLRSTDIQVRLGGEEFLIIMPEVETQAAKRAMQRVCEAIASARFTSQQIRVTVSTGVACYAETTHRCILDRADDAMYKAKEAGGNGVVIA</sequence>
<dbReference type="CDD" id="cd01949">
    <property type="entry name" value="GGDEF"/>
    <property type="match status" value="1"/>
</dbReference>
<proteinExistence type="predicted"/>
<dbReference type="PANTHER" id="PTHR45138:SF9">
    <property type="entry name" value="DIGUANYLATE CYCLASE DGCM-RELATED"/>
    <property type="match status" value="1"/>
</dbReference>
<evidence type="ECO:0000313" key="7">
    <source>
        <dbReference type="EMBL" id="PRY65118.1"/>
    </source>
</evidence>
<keyword evidence="8" id="KW-1185">Reference proteome</keyword>
<dbReference type="InterPro" id="IPR035965">
    <property type="entry name" value="PAS-like_dom_sf"/>
</dbReference>
<evidence type="ECO:0000259" key="4">
    <source>
        <dbReference type="PROSITE" id="PS50112"/>
    </source>
</evidence>
<comment type="catalytic activity">
    <reaction evidence="3">
        <text>2 GTP = 3',3'-c-di-GMP + 2 diphosphate</text>
        <dbReference type="Rhea" id="RHEA:24898"/>
        <dbReference type="ChEBI" id="CHEBI:33019"/>
        <dbReference type="ChEBI" id="CHEBI:37565"/>
        <dbReference type="ChEBI" id="CHEBI:58805"/>
        <dbReference type="EC" id="2.7.7.65"/>
    </reaction>
</comment>
<feature type="domain" description="PAC" evidence="5">
    <location>
        <begin position="91"/>
        <end position="142"/>
    </location>
</feature>
<dbReference type="Pfam" id="PF08448">
    <property type="entry name" value="PAS_4"/>
    <property type="match status" value="1"/>
</dbReference>
<dbReference type="SMART" id="SM00091">
    <property type="entry name" value="PAS"/>
    <property type="match status" value="1"/>
</dbReference>
<dbReference type="Proteomes" id="UP000237647">
    <property type="component" value="Unassembled WGS sequence"/>
</dbReference>
<dbReference type="NCBIfam" id="TIGR00229">
    <property type="entry name" value="sensory_box"/>
    <property type="match status" value="1"/>
</dbReference>
<dbReference type="InterPro" id="IPR050469">
    <property type="entry name" value="Diguanylate_Cyclase"/>
</dbReference>
<comment type="cofactor">
    <cofactor evidence="1">
        <name>Mg(2+)</name>
        <dbReference type="ChEBI" id="CHEBI:18420"/>
    </cofactor>
</comment>
<dbReference type="EC" id="2.7.7.65" evidence="2"/>
<protein>
    <recommendedName>
        <fullName evidence="2">diguanylate cyclase</fullName>
        <ecNumber evidence="2">2.7.7.65</ecNumber>
    </recommendedName>
</protein>
<dbReference type="EMBL" id="PVTK01000003">
    <property type="protein sequence ID" value="PRY65118.1"/>
    <property type="molecule type" value="Genomic_DNA"/>
</dbReference>
<dbReference type="InterPro" id="IPR000160">
    <property type="entry name" value="GGDEF_dom"/>
</dbReference>
<dbReference type="NCBIfam" id="TIGR00254">
    <property type="entry name" value="GGDEF"/>
    <property type="match status" value="1"/>
</dbReference>
<dbReference type="PROSITE" id="PS50887">
    <property type="entry name" value="GGDEF"/>
    <property type="match status" value="1"/>
</dbReference>
<dbReference type="InterPro" id="IPR029787">
    <property type="entry name" value="Nucleotide_cyclase"/>
</dbReference>
<dbReference type="InterPro" id="IPR043128">
    <property type="entry name" value="Rev_trsase/Diguanyl_cyclase"/>
</dbReference>
<dbReference type="PROSITE" id="PS50112">
    <property type="entry name" value="PAS"/>
    <property type="match status" value="1"/>
</dbReference>
<dbReference type="Gene3D" id="3.30.450.20">
    <property type="entry name" value="PAS domain"/>
    <property type="match status" value="1"/>
</dbReference>
<evidence type="ECO:0000259" key="5">
    <source>
        <dbReference type="PROSITE" id="PS50113"/>
    </source>
</evidence>
<evidence type="ECO:0000256" key="3">
    <source>
        <dbReference type="ARBA" id="ARBA00034247"/>
    </source>
</evidence>
<dbReference type="GO" id="GO:1902201">
    <property type="term" value="P:negative regulation of bacterial-type flagellum-dependent cell motility"/>
    <property type="evidence" value="ECO:0007669"/>
    <property type="project" value="TreeGrafter"/>
</dbReference>
<dbReference type="Gene3D" id="3.30.70.270">
    <property type="match status" value="1"/>
</dbReference>
<dbReference type="CDD" id="cd00130">
    <property type="entry name" value="PAS"/>
    <property type="match status" value="1"/>
</dbReference>
<evidence type="ECO:0000256" key="1">
    <source>
        <dbReference type="ARBA" id="ARBA00001946"/>
    </source>
</evidence>
<dbReference type="InterPro" id="IPR013656">
    <property type="entry name" value="PAS_4"/>
</dbReference>
<dbReference type="PROSITE" id="PS50113">
    <property type="entry name" value="PAC"/>
    <property type="match status" value="1"/>
</dbReference>
<name>A0A2T0V4X5_9GAMM</name>
<dbReference type="RefSeq" id="WP_106374304.1">
    <property type="nucleotide sequence ID" value="NZ_PVTK01000003.1"/>
</dbReference>
<dbReference type="SUPFAM" id="SSF55785">
    <property type="entry name" value="PYP-like sensor domain (PAS domain)"/>
    <property type="match status" value="1"/>
</dbReference>
<organism evidence="7 8">
    <name type="scientific">Vreelandella songnenensis</name>
    <dbReference type="NCBI Taxonomy" id="1176243"/>
    <lineage>
        <taxon>Bacteria</taxon>
        <taxon>Pseudomonadati</taxon>
        <taxon>Pseudomonadota</taxon>
        <taxon>Gammaproteobacteria</taxon>
        <taxon>Oceanospirillales</taxon>
        <taxon>Halomonadaceae</taxon>
        <taxon>Vreelandella</taxon>
    </lineage>
</organism>
<dbReference type="GO" id="GO:0043709">
    <property type="term" value="P:cell adhesion involved in single-species biofilm formation"/>
    <property type="evidence" value="ECO:0007669"/>
    <property type="project" value="TreeGrafter"/>
</dbReference>
<dbReference type="SMART" id="SM00267">
    <property type="entry name" value="GGDEF"/>
    <property type="match status" value="1"/>
</dbReference>
<comment type="caution">
    <text evidence="7">The sequence shown here is derived from an EMBL/GenBank/DDBJ whole genome shotgun (WGS) entry which is preliminary data.</text>
</comment>
<feature type="domain" description="PAS" evidence="4">
    <location>
        <begin position="16"/>
        <end position="86"/>
    </location>
</feature>
<dbReference type="AlphaFoldDB" id="A0A2T0V4X5"/>
<accession>A0A2T0V4X5</accession>
<dbReference type="GO" id="GO:0005886">
    <property type="term" value="C:plasma membrane"/>
    <property type="evidence" value="ECO:0007669"/>
    <property type="project" value="TreeGrafter"/>
</dbReference>
<evidence type="ECO:0000313" key="8">
    <source>
        <dbReference type="Proteomes" id="UP000237647"/>
    </source>
</evidence>
<dbReference type="InterPro" id="IPR000014">
    <property type="entry name" value="PAS"/>
</dbReference>
<dbReference type="SUPFAM" id="SSF55073">
    <property type="entry name" value="Nucleotide cyclase"/>
    <property type="match status" value="1"/>
</dbReference>
<dbReference type="OrthoDB" id="73375at2"/>
<gene>
    <name evidence="7" type="ORF">B0H98_10358</name>
</gene>
<dbReference type="PANTHER" id="PTHR45138">
    <property type="entry name" value="REGULATORY COMPONENTS OF SENSORY TRANSDUCTION SYSTEM"/>
    <property type="match status" value="1"/>
</dbReference>
<evidence type="ECO:0000256" key="2">
    <source>
        <dbReference type="ARBA" id="ARBA00012528"/>
    </source>
</evidence>
<dbReference type="GO" id="GO:0052621">
    <property type="term" value="F:diguanylate cyclase activity"/>
    <property type="evidence" value="ECO:0007669"/>
    <property type="project" value="UniProtKB-EC"/>
</dbReference>
<dbReference type="InterPro" id="IPR000700">
    <property type="entry name" value="PAS-assoc_C"/>
</dbReference>